<dbReference type="EMBL" id="LN887685">
    <property type="protein sequence ID" value="CUR42507.1"/>
    <property type="molecule type" value="Genomic_DNA"/>
</dbReference>
<gene>
    <name evidence="2" type="ORF">LRLP16767_LR202_02166</name>
</gene>
<protein>
    <submittedName>
        <fullName evidence="2">Uncharacterized protein</fullName>
    </submittedName>
</protein>
<sequence>MSFDVNMMSDEQLDELLEKPKKIPTWRVVNTQTAREKKRIRQLELHNKQLEAARLYQKKRQRARLLAAKRNKELQQQKQANRKKRATANKEKDDGLEL</sequence>
<feature type="compositionally biased region" description="Basic and acidic residues" evidence="1">
    <location>
        <begin position="88"/>
        <end position="98"/>
    </location>
</feature>
<dbReference type="Proteomes" id="UP000235484">
    <property type="component" value="Unassembled WGS sequence"/>
</dbReference>
<evidence type="ECO:0000313" key="3">
    <source>
        <dbReference type="Proteomes" id="UP000235484"/>
    </source>
</evidence>
<name>A0A0U5KPX7_LIMRT</name>
<evidence type="ECO:0000313" key="2">
    <source>
        <dbReference type="EMBL" id="CUR42507.1"/>
    </source>
</evidence>
<evidence type="ECO:0000256" key="1">
    <source>
        <dbReference type="SAM" id="MobiDB-lite"/>
    </source>
</evidence>
<proteinExistence type="predicted"/>
<organism evidence="2 3">
    <name type="scientific">Limosilactobacillus reuteri</name>
    <name type="common">Lactobacillus reuteri</name>
    <dbReference type="NCBI Taxonomy" id="1598"/>
    <lineage>
        <taxon>Bacteria</taxon>
        <taxon>Bacillati</taxon>
        <taxon>Bacillota</taxon>
        <taxon>Bacilli</taxon>
        <taxon>Lactobacillales</taxon>
        <taxon>Lactobacillaceae</taxon>
        <taxon>Limosilactobacillus</taxon>
    </lineage>
</organism>
<feature type="region of interest" description="Disordered" evidence="1">
    <location>
        <begin position="69"/>
        <end position="98"/>
    </location>
</feature>
<dbReference type="RefSeq" id="WP_102816998.1">
    <property type="nucleotide sequence ID" value="NZ_LN887685.1"/>
</dbReference>
<dbReference type="AlphaFoldDB" id="A0A0U5KPX7"/>
<reference evidence="3" key="1">
    <citation type="submission" date="2015-10" db="EMBL/GenBank/DDBJ databases">
        <authorList>
            <person name="Crossman L.C."/>
        </authorList>
    </citation>
    <scope>NUCLEOTIDE SEQUENCE [LARGE SCALE GENOMIC DNA]</scope>
    <source>
        <strain evidence="3">20-2</strain>
    </source>
</reference>
<accession>A0A0U5KPX7</accession>